<name>A0A830ES14_9EURY</name>
<dbReference type="GO" id="GO:0042398">
    <property type="term" value="P:modified amino acid biosynthetic process"/>
    <property type="evidence" value="ECO:0007669"/>
    <property type="project" value="InterPro"/>
</dbReference>
<evidence type="ECO:0000313" key="1">
    <source>
        <dbReference type="EMBL" id="GGL24365.1"/>
    </source>
</evidence>
<protein>
    <recommendedName>
        <fullName evidence="3">Glutamate--cysteine ligase</fullName>
    </recommendedName>
</protein>
<dbReference type="Pfam" id="PF04107">
    <property type="entry name" value="GCS2"/>
    <property type="match status" value="1"/>
</dbReference>
<keyword evidence="2" id="KW-1185">Reference proteome</keyword>
<dbReference type="InterPro" id="IPR014746">
    <property type="entry name" value="Gln_synth/guanido_kin_cat_dom"/>
</dbReference>
<dbReference type="Gene3D" id="3.30.590.20">
    <property type="match status" value="1"/>
</dbReference>
<dbReference type="OrthoDB" id="156252at2157"/>
<gene>
    <name evidence="1" type="ORF">GCM10009037_04850</name>
</gene>
<dbReference type="GO" id="GO:0004357">
    <property type="term" value="F:glutamate-cysteine ligase activity"/>
    <property type="evidence" value="ECO:0007669"/>
    <property type="project" value="InterPro"/>
</dbReference>
<accession>A0A830ES14</accession>
<comment type="caution">
    <text evidence="1">The sequence shown here is derived from an EMBL/GenBank/DDBJ whole genome shotgun (WGS) entry which is preliminary data.</text>
</comment>
<organism evidence="1 2">
    <name type="scientific">Halarchaeum grantii</name>
    <dbReference type="NCBI Taxonomy" id="1193105"/>
    <lineage>
        <taxon>Archaea</taxon>
        <taxon>Methanobacteriati</taxon>
        <taxon>Methanobacteriota</taxon>
        <taxon>Stenosarchaea group</taxon>
        <taxon>Halobacteria</taxon>
        <taxon>Halobacteriales</taxon>
        <taxon>Halobacteriaceae</taxon>
    </lineage>
</organism>
<dbReference type="EMBL" id="BMPF01000001">
    <property type="protein sequence ID" value="GGL24365.1"/>
    <property type="molecule type" value="Genomic_DNA"/>
</dbReference>
<sequence>MTPPDTEPIRRSIEVEYWVVDEEGRLAVPDGLADAAPGVEREFVEPLLEIKTTPCETTDELRAELYDRVGSVLRRAAEDGKKLVPLATPISDEEIAEHTSERTRVQNRVVGDDFAYVRHCAGTHVHVEQLPERAIDQLNTFIALDPALALCNSSPYYRGRRLAAGARSKLYRRLAYADVPHQGWLWPYVEDREEWVRRLERRYEDFVHAAADAGVDRRVVQRCFEPESVVWTPVQLREEFGTVEWRSPDAALPADVVRLADRLAETTDRLRDADVRIEGDAGRVGEGDVVLPEFDVVLGYVDAAIEDGLDSTAVESYLERMGFDVDAYDPVTHRLEDDDPLAREDARAVRLEHADRLAADVRERAAVGGD</sequence>
<evidence type="ECO:0000313" key="2">
    <source>
        <dbReference type="Proteomes" id="UP000628840"/>
    </source>
</evidence>
<dbReference type="SUPFAM" id="SSF55931">
    <property type="entry name" value="Glutamine synthetase/guanido kinase"/>
    <property type="match status" value="1"/>
</dbReference>
<dbReference type="PANTHER" id="PTHR36510">
    <property type="entry name" value="GLUTAMATE--CYSTEINE LIGASE 2-RELATED"/>
    <property type="match status" value="1"/>
</dbReference>
<dbReference type="PANTHER" id="PTHR36510:SF1">
    <property type="entry name" value="GLUTAMATE--CYSTEINE LIGASE 2-RELATED"/>
    <property type="match status" value="1"/>
</dbReference>
<dbReference type="InterPro" id="IPR050141">
    <property type="entry name" value="GCL_type2/YbdK_subfam"/>
</dbReference>
<dbReference type="RefSeq" id="WP_188878183.1">
    <property type="nucleotide sequence ID" value="NZ_BMPF01000001.1"/>
</dbReference>
<evidence type="ECO:0008006" key="3">
    <source>
        <dbReference type="Google" id="ProtNLM"/>
    </source>
</evidence>
<dbReference type="InterPro" id="IPR006336">
    <property type="entry name" value="GCS2"/>
</dbReference>
<dbReference type="AlphaFoldDB" id="A0A830ES14"/>
<proteinExistence type="predicted"/>
<dbReference type="Proteomes" id="UP000628840">
    <property type="component" value="Unassembled WGS sequence"/>
</dbReference>
<reference evidence="1 2" key="1">
    <citation type="journal article" date="2019" name="Int. J. Syst. Evol. Microbiol.">
        <title>The Global Catalogue of Microorganisms (GCM) 10K type strain sequencing project: providing services to taxonomists for standard genome sequencing and annotation.</title>
        <authorList>
            <consortium name="The Broad Institute Genomics Platform"/>
            <consortium name="The Broad Institute Genome Sequencing Center for Infectious Disease"/>
            <person name="Wu L."/>
            <person name="Ma J."/>
        </authorList>
    </citation>
    <scope>NUCLEOTIDE SEQUENCE [LARGE SCALE GENOMIC DNA]</scope>
    <source>
        <strain evidence="1 2">JCM 19585</strain>
    </source>
</reference>